<reference evidence="1" key="1">
    <citation type="submission" date="2021-01" db="EMBL/GenBank/DDBJ databases">
        <authorList>
            <person name="Corre E."/>
            <person name="Pelletier E."/>
            <person name="Niang G."/>
            <person name="Scheremetjew M."/>
            <person name="Finn R."/>
            <person name="Kale V."/>
            <person name="Holt S."/>
            <person name="Cochrane G."/>
            <person name="Meng A."/>
            <person name="Brown T."/>
            <person name="Cohen L."/>
        </authorList>
    </citation>
    <scope>NUCLEOTIDE SEQUENCE</scope>
    <source>
        <strain evidence="1">CCAP1064/1</strain>
    </source>
</reference>
<dbReference type="InterPro" id="IPR036617">
    <property type="entry name" value="BAF_sf"/>
</dbReference>
<dbReference type="GO" id="GO:0003677">
    <property type="term" value="F:DNA binding"/>
    <property type="evidence" value="ECO:0007669"/>
    <property type="project" value="InterPro"/>
</dbReference>
<organism evidence="1">
    <name type="scientific">Proboscia inermis</name>
    <dbReference type="NCBI Taxonomy" id="420281"/>
    <lineage>
        <taxon>Eukaryota</taxon>
        <taxon>Sar</taxon>
        <taxon>Stramenopiles</taxon>
        <taxon>Ochrophyta</taxon>
        <taxon>Bacillariophyta</taxon>
        <taxon>Coscinodiscophyceae</taxon>
        <taxon>Rhizosoleniophycidae</taxon>
        <taxon>Rhizosoleniales</taxon>
        <taxon>Rhizosoleniaceae</taxon>
        <taxon>Proboscia</taxon>
    </lineage>
</organism>
<dbReference type="EMBL" id="HBEL01012464">
    <property type="protein sequence ID" value="CAD8409844.1"/>
    <property type="molecule type" value="Transcribed_RNA"/>
</dbReference>
<evidence type="ECO:0000313" key="1">
    <source>
        <dbReference type="EMBL" id="CAD8409844.1"/>
    </source>
</evidence>
<protein>
    <submittedName>
        <fullName evidence="1">Uncharacterized protein</fullName>
    </submittedName>
</protein>
<sequence length="127" mass="14173">MADEGYDPKRSRVSESTMGDFIRGEISGEITEVPGIGPAAAKKLAESDDQVTNTYQLFGKFLSLKGPDKVDPVEHMEKFWYWLKDQGISAHRSAVVRAIAEKMNSMMNGLYDAEAYGDDDDDDDEEE</sequence>
<accession>A0A7S0C1K8</accession>
<name>A0A7S0C1K8_9STRA</name>
<dbReference type="Gene3D" id="1.10.150.40">
    <property type="entry name" value="Barrier-to-autointegration factor, BAF"/>
    <property type="match status" value="1"/>
</dbReference>
<dbReference type="AlphaFoldDB" id="A0A7S0C1K8"/>
<gene>
    <name evidence="1" type="ORF">PINE0816_LOCUS5967</name>
</gene>
<proteinExistence type="predicted"/>